<dbReference type="SUPFAM" id="SSF53901">
    <property type="entry name" value="Thiolase-like"/>
    <property type="match status" value="2"/>
</dbReference>
<dbReference type="PANTHER" id="PTHR34069:SF3">
    <property type="entry name" value="ACYL-COA:ACYL-COA ALKYLTRANSFERASE"/>
    <property type="match status" value="1"/>
</dbReference>
<reference evidence="4" key="1">
    <citation type="submission" date="2016-10" db="EMBL/GenBank/DDBJ databases">
        <authorList>
            <person name="Varghese N."/>
            <person name="Submissions S."/>
        </authorList>
    </citation>
    <scope>NUCLEOTIDE SEQUENCE [LARGE SCALE GENOMIC DNA]</scope>
    <source>
        <strain evidence="4">DSM 46732</strain>
    </source>
</reference>
<evidence type="ECO:0000313" key="4">
    <source>
        <dbReference type="Proteomes" id="UP000199497"/>
    </source>
</evidence>
<dbReference type="RefSeq" id="WP_092597968.1">
    <property type="nucleotide sequence ID" value="NZ_FNJR01000002.1"/>
</dbReference>
<evidence type="ECO:0000313" key="3">
    <source>
        <dbReference type="EMBL" id="SDP18219.1"/>
    </source>
</evidence>
<proteinExistence type="predicted"/>
<gene>
    <name evidence="3" type="ORF">SAMN04487905_102294</name>
</gene>
<feature type="transmembrane region" description="Helical" evidence="1">
    <location>
        <begin position="318"/>
        <end position="336"/>
    </location>
</feature>
<organism evidence="3 4">
    <name type="scientific">Actinopolyspora xinjiangensis</name>
    <dbReference type="NCBI Taxonomy" id="405564"/>
    <lineage>
        <taxon>Bacteria</taxon>
        <taxon>Bacillati</taxon>
        <taxon>Actinomycetota</taxon>
        <taxon>Actinomycetes</taxon>
        <taxon>Actinopolysporales</taxon>
        <taxon>Actinopolysporaceae</taxon>
        <taxon>Actinopolyspora</taxon>
    </lineage>
</organism>
<dbReference type="GO" id="GO:0004315">
    <property type="term" value="F:3-oxoacyl-[acyl-carrier-protein] synthase activity"/>
    <property type="evidence" value="ECO:0007669"/>
    <property type="project" value="InterPro"/>
</dbReference>
<keyword evidence="1" id="KW-0812">Transmembrane</keyword>
<evidence type="ECO:0000259" key="2">
    <source>
        <dbReference type="Pfam" id="PF08545"/>
    </source>
</evidence>
<dbReference type="PANTHER" id="PTHR34069">
    <property type="entry name" value="3-OXOACYL-[ACYL-CARRIER-PROTEIN] SYNTHASE 3"/>
    <property type="match status" value="1"/>
</dbReference>
<dbReference type="OrthoDB" id="151547at2"/>
<dbReference type="EMBL" id="FNJR01000002">
    <property type="protein sequence ID" value="SDP18219.1"/>
    <property type="molecule type" value="Genomic_DNA"/>
</dbReference>
<keyword evidence="1" id="KW-0472">Membrane</keyword>
<dbReference type="InterPro" id="IPR013751">
    <property type="entry name" value="ACP_syn_III_N"/>
</dbReference>
<protein>
    <submittedName>
        <fullName evidence="3">3-oxoacyl-[acyl-carrier-protein] synthase-3</fullName>
    </submittedName>
</protein>
<name>A0A1H0QN91_9ACTN</name>
<feature type="domain" description="Beta-ketoacyl-[acyl-carrier-protein] synthase III N-terminal" evidence="2">
    <location>
        <begin position="123"/>
        <end position="187"/>
    </location>
</feature>
<keyword evidence="4" id="KW-1185">Reference proteome</keyword>
<keyword evidence="1" id="KW-1133">Transmembrane helix</keyword>
<dbReference type="Gene3D" id="3.40.47.10">
    <property type="match status" value="1"/>
</dbReference>
<dbReference type="AlphaFoldDB" id="A0A1H0QN91"/>
<evidence type="ECO:0000256" key="1">
    <source>
        <dbReference type="SAM" id="Phobius"/>
    </source>
</evidence>
<accession>A0A1H0QN91</accession>
<dbReference type="Proteomes" id="UP000199497">
    <property type="component" value="Unassembled WGS sequence"/>
</dbReference>
<dbReference type="GO" id="GO:0044550">
    <property type="term" value="P:secondary metabolite biosynthetic process"/>
    <property type="evidence" value="ECO:0007669"/>
    <property type="project" value="TreeGrafter"/>
</dbReference>
<dbReference type="GO" id="GO:0006633">
    <property type="term" value="P:fatty acid biosynthetic process"/>
    <property type="evidence" value="ECO:0007669"/>
    <property type="project" value="InterPro"/>
</dbReference>
<sequence>MVDYFGRAGVIGCGYDVPRHVRRNDDPAYDQLNRSRNRHGLFESDMFYGLDRRRFLEADETVEDLMENACLRALDRAGVSPDSIDRLYGYGSVPAYYMPNGLFAVHQRVGISENAMVVPINSEYANFLLGMIHAAEFVNSGSGRYALVVCGCNWTGYMDYTRGHAFSIGDGAGAAVVGPSDDFAVVDHEVRTFSDHYHALTMGMRTTKVTGRTQLPVDPRTNLPVPTYDMTDSGVEILGTVMRDGIPDLVHSVLGRHDIDPGKVALITHQGSKLLMEHWGERIQPGEYLETLAEYGNMTLATYPVNLAHFFDEINSDYLVIAAVGAGVYLSVLLLSRNSTKKEE</sequence>
<dbReference type="STRING" id="405564.SAMN04487905_102294"/>
<dbReference type="Pfam" id="PF08545">
    <property type="entry name" value="ACP_syn_III"/>
    <property type="match status" value="1"/>
</dbReference>
<dbReference type="InterPro" id="IPR016039">
    <property type="entry name" value="Thiolase-like"/>
</dbReference>